<keyword evidence="2" id="KW-1185">Reference proteome</keyword>
<reference evidence="1 2" key="1">
    <citation type="journal article" date="2025" name="Microbiol. Resour. Announc.">
        <title>Draft genome sequences for Neonectria magnoliae and Neonectria punicea, canker pathogens of Liriodendron tulipifera and Acer saccharum in West Virginia.</title>
        <authorList>
            <person name="Petronek H.M."/>
            <person name="Kasson M.T."/>
            <person name="Metheny A.M."/>
            <person name="Stauder C.M."/>
            <person name="Lovett B."/>
            <person name="Lynch S.C."/>
            <person name="Garnas J.R."/>
            <person name="Kasson L.R."/>
            <person name="Stajich J.E."/>
        </authorList>
    </citation>
    <scope>NUCLEOTIDE SEQUENCE [LARGE SCALE GENOMIC DNA]</scope>
    <source>
        <strain evidence="1 2">NRRL 64653</strain>
    </source>
</reference>
<accession>A0ABR1H431</accession>
<name>A0ABR1H431_9HYPO</name>
<dbReference type="Proteomes" id="UP001498476">
    <property type="component" value="Unassembled WGS sequence"/>
</dbReference>
<proteinExistence type="predicted"/>
<gene>
    <name evidence="1" type="ORF">QQX98_005645</name>
</gene>
<sequence length="290" mass="31967">MAEDADFKNAVSIVRLPFQPPARDKVDVSPEWYETMVMISQEPNFRYVARGEGVDDTCDVMLMVGWMDGAKPSAAFASAGGSAGGSDSTSTGSSDLDTIFAPLQPFISEKPRITTLSHRRNRASPRFLTTAFRGTLREPTKELLTVRGRASLVEPAMKAIATTFRGYIDYREAATFSGGSRKYLFNGAILASVDDNYDGSEGHDEQASYAFILTWSNRKGRTKFQDPTLPDLTLTPGMRSSEPFWQEEVEKPLQALVEQGATISSWDYHKTDLVKGKDGLPILAKGETVW</sequence>
<evidence type="ECO:0000313" key="2">
    <source>
        <dbReference type="Proteomes" id="UP001498476"/>
    </source>
</evidence>
<organism evidence="1 2">
    <name type="scientific">Neonectria punicea</name>
    <dbReference type="NCBI Taxonomy" id="979145"/>
    <lineage>
        <taxon>Eukaryota</taxon>
        <taxon>Fungi</taxon>
        <taxon>Dikarya</taxon>
        <taxon>Ascomycota</taxon>
        <taxon>Pezizomycotina</taxon>
        <taxon>Sordariomycetes</taxon>
        <taxon>Hypocreomycetidae</taxon>
        <taxon>Hypocreales</taxon>
        <taxon>Nectriaceae</taxon>
        <taxon>Neonectria</taxon>
    </lineage>
</organism>
<protein>
    <submittedName>
        <fullName evidence="1">Uncharacterized protein</fullName>
    </submittedName>
</protein>
<dbReference type="EMBL" id="JAZAVJ010000078">
    <property type="protein sequence ID" value="KAK7415732.1"/>
    <property type="molecule type" value="Genomic_DNA"/>
</dbReference>
<evidence type="ECO:0000313" key="1">
    <source>
        <dbReference type="EMBL" id="KAK7415732.1"/>
    </source>
</evidence>
<comment type="caution">
    <text evidence="1">The sequence shown here is derived from an EMBL/GenBank/DDBJ whole genome shotgun (WGS) entry which is preliminary data.</text>
</comment>